<evidence type="ECO:0000313" key="2">
    <source>
        <dbReference type="EMBL" id="ANU64425.1"/>
    </source>
</evidence>
<evidence type="ECO:0000256" key="1">
    <source>
        <dbReference type="SAM" id="Phobius"/>
    </source>
</evidence>
<keyword evidence="1" id="KW-0472">Membrane</keyword>
<evidence type="ECO:0000313" key="4">
    <source>
        <dbReference type="Proteomes" id="UP000186351"/>
    </source>
</evidence>
<dbReference type="GeneID" id="65537658"/>
<dbReference type="EMBL" id="CP015402">
    <property type="protein sequence ID" value="ANU64425.1"/>
    <property type="molecule type" value="Genomic_DNA"/>
</dbReference>
<sequence>MDKDLDELSLIIRLGERYFDCSLSDAEEELLRDMLGRTRLSHPAIDELRALTGFRTNVGLRSSERRLKGRVRLVSGVAAACVVIFSLGLYTTVTRRASAISAPADVTTCVAYAGGKRITDQEAIIRLLGEDMREFTRDVRASEESFSEELSDVARIIDNIENEYPEI</sequence>
<accession>A0A1B1SCB6</accession>
<accession>A0A1Z2XGC9</accession>
<reference evidence="3 5" key="3">
    <citation type="submission" date="2019-04" db="EMBL/GenBank/DDBJ databases">
        <title>Microbes associate with the intestines of laboratory mice.</title>
        <authorList>
            <person name="Navarre W."/>
            <person name="Wong E."/>
            <person name="Huang K."/>
            <person name="Tropini C."/>
            <person name="Ng K."/>
            <person name="Yu B."/>
        </authorList>
    </citation>
    <scope>NUCLEOTIDE SEQUENCE [LARGE SCALE GENOMIC DNA]</scope>
    <source>
        <strain evidence="3 5">NM06_A21</strain>
    </source>
</reference>
<organism evidence="2 4">
    <name type="scientific">Muribaculum intestinale</name>
    <dbReference type="NCBI Taxonomy" id="1796646"/>
    <lineage>
        <taxon>Bacteria</taxon>
        <taxon>Pseudomonadati</taxon>
        <taxon>Bacteroidota</taxon>
        <taxon>Bacteroidia</taxon>
        <taxon>Bacteroidales</taxon>
        <taxon>Muribaculaceae</taxon>
        <taxon>Muribaculum</taxon>
    </lineage>
</organism>
<reference evidence="2" key="2">
    <citation type="submission" date="2017-04" db="EMBL/GenBank/DDBJ databases">
        <title>Complete Genome Sequences of Twelve Strains of a Stable Defined Moderately Diverse Mouse Microbiota 2 (sDMDMm2).</title>
        <authorList>
            <person name="Uchimura Y."/>
            <person name="Wyss M."/>
            <person name="Brugiroux S."/>
            <person name="Limenitakis J.P."/>
            <person name="Stecher B."/>
            <person name="McCoy K.D."/>
            <person name="Macpherson A.J."/>
        </authorList>
    </citation>
    <scope>NUCLEOTIDE SEQUENCE</scope>
    <source>
        <strain evidence="2">YL27</strain>
    </source>
</reference>
<keyword evidence="1" id="KW-0812">Transmembrane</keyword>
<name>A0A1B1SCB6_9BACT</name>
<dbReference type="EMBL" id="SRYD01000007">
    <property type="protein sequence ID" value="TGY75916.1"/>
    <property type="molecule type" value="Genomic_DNA"/>
</dbReference>
<evidence type="ECO:0000313" key="3">
    <source>
        <dbReference type="EMBL" id="TGY75916.1"/>
    </source>
</evidence>
<protein>
    <submittedName>
        <fullName evidence="2">Uncharacterized protein</fullName>
    </submittedName>
</protein>
<keyword evidence="4" id="KW-1185">Reference proteome</keyword>
<dbReference type="AlphaFoldDB" id="A0A1B1SCB6"/>
<proteinExistence type="predicted"/>
<dbReference type="Proteomes" id="UP000306630">
    <property type="component" value="Unassembled WGS sequence"/>
</dbReference>
<dbReference type="KEGG" id="pary:A4V02_12315"/>
<dbReference type="RefSeq" id="WP_068961704.1">
    <property type="nucleotide sequence ID" value="NZ_CAJTAP010000021.1"/>
</dbReference>
<dbReference type="OrthoDB" id="10007920at2"/>
<dbReference type="Proteomes" id="UP000186351">
    <property type="component" value="Chromosome"/>
</dbReference>
<evidence type="ECO:0000313" key="5">
    <source>
        <dbReference type="Proteomes" id="UP000306630"/>
    </source>
</evidence>
<gene>
    <name evidence="2" type="ORF">A4V02_12315</name>
    <name evidence="3" type="ORF">E5333_02655</name>
</gene>
<dbReference type="STRING" id="1796646.A4V02_12315"/>
<keyword evidence="1" id="KW-1133">Transmembrane helix</keyword>
<feature type="transmembrane region" description="Helical" evidence="1">
    <location>
        <begin position="71"/>
        <end position="90"/>
    </location>
</feature>
<reference evidence="4" key="1">
    <citation type="submission" date="2016-04" db="EMBL/GenBank/DDBJ databases">
        <title>Complete Genome Sequences of Twelve Strains of a Stable Defined Moderately Diverse Mouse Microbiota 2 (sDMDMm2).</title>
        <authorList>
            <person name="Uchimura Y."/>
            <person name="Wyss M."/>
            <person name="Brugiroux S."/>
            <person name="Limenitakis J.P."/>
            <person name="Stecher B."/>
            <person name="McCoy K.D."/>
            <person name="Macpherson A.J."/>
        </authorList>
    </citation>
    <scope>NUCLEOTIDE SEQUENCE [LARGE SCALE GENOMIC DNA]</scope>
    <source>
        <strain evidence="4">YL27</strain>
    </source>
</reference>